<evidence type="ECO:0000313" key="3">
    <source>
        <dbReference type="Proteomes" id="UP000319837"/>
    </source>
</evidence>
<evidence type="ECO:0000313" key="2">
    <source>
        <dbReference type="EMBL" id="TRZ40240.1"/>
    </source>
</evidence>
<gene>
    <name evidence="2" type="ORF">CEQ21_04690</name>
</gene>
<dbReference type="InterPro" id="IPR029501">
    <property type="entry name" value="EndoU_bac"/>
</dbReference>
<evidence type="ECO:0000259" key="1">
    <source>
        <dbReference type="Pfam" id="PF14436"/>
    </source>
</evidence>
<proteinExistence type="predicted"/>
<feature type="domain" description="Bacterial EndoU nuclease" evidence="1">
    <location>
        <begin position="34"/>
        <end position="95"/>
    </location>
</feature>
<dbReference type="Proteomes" id="UP000319837">
    <property type="component" value="Unassembled WGS sequence"/>
</dbReference>
<organism evidence="2 3">
    <name type="scientific">Niallia circulans</name>
    <name type="common">Bacillus circulans</name>
    <dbReference type="NCBI Taxonomy" id="1397"/>
    <lineage>
        <taxon>Bacteria</taxon>
        <taxon>Bacillati</taxon>
        <taxon>Bacillota</taxon>
        <taxon>Bacilli</taxon>
        <taxon>Bacillales</taxon>
        <taxon>Bacillaceae</taxon>
        <taxon>Niallia</taxon>
    </lineage>
</organism>
<accession>A0A553STB8</accession>
<dbReference type="AlphaFoldDB" id="A0A553STB8"/>
<protein>
    <recommendedName>
        <fullName evidence="1">Bacterial EndoU nuclease domain-containing protein</fullName>
    </recommendedName>
</protein>
<dbReference type="GO" id="GO:0004519">
    <property type="term" value="F:endonuclease activity"/>
    <property type="evidence" value="ECO:0007669"/>
    <property type="project" value="InterPro"/>
</dbReference>
<sequence>MNQTYLYCLVYFLDRLFFRFYPTQRYLYCLSKDTQPKTVYDPSIVSDEQLIEWGKEAMKNGEVNGRVVDGIASNGVRFRGFLNLETNEITNFFPTIE</sequence>
<name>A0A553STB8_NIACI</name>
<comment type="caution">
    <text evidence="2">The sequence shown here is derived from an EMBL/GenBank/DDBJ whole genome shotgun (WGS) entry which is preliminary data.</text>
</comment>
<dbReference type="Pfam" id="PF14436">
    <property type="entry name" value="EndoU_bacteria"/>
    <property type="match status" value="1"/>
</dbReference>
<dbReference type="EMBL" id="RIBP01000001">
    <property type="protein sequence ID" value="TRZ40240.1"/>
    <property type="molecule type" value="Genomic_DNA"/>
</dbReference>
<reference evidence="3" key="1">
    <citation type="submission" date="2018-10" db="EMBL/GenBank/DDBJ databases">
        <title>FDA dAtabase for Regulatory Grade micrObial Sequences (FDA-ARGOS): Supporting development and validation of Infectious Disease Dx tests.</title>
        <authorList>
            <person name="Minogue T."/>
            <person name="Wolcott M."/>
            <person name="Wasieloski L."/>
            <person name="Aguilar W."/>
            <person name="Moore D."/>
            <person name="Tallon L."/>
            <person name="Sadzewicz L."/>
            <person name="Sengamalay N."/>
            <person name="Ott S."/>
            <person name="Godinez A."/>
            <person name="Nagaraj S."/>
            <person name="Vavikolanu K."/>
            <person name="Vyas G."/>
            <person name="Nadendla S."/>
            <person name="George J."/>
            <person name="Sichtig H."/>
        </authorList>
    </citation>
    <scope>NUCLEOTIDE SEQUENCE [LARGE SCALE GENOMIC DNA]</scope>
    <source>
        <strain evidence="3">FDAARGOS_343</strain>
    </source>
</reference>
<dbReference type="RefSeq" id="WP_185763641.1">
    <property type="nucleotide sequence ID" value="NZ_RIBP01000001.1"/>
</dbReference>
<dbReference type="CDD" id="cd20686">
    <property type="entry name" value="CdiA-CT_Ec-like"/>
    <property type="match status" value="1"/>
</dbReference>